<evidence type="ECO:0000313" key="4">
    <source>
        <dbReference type="Proteomes" id="UP001296104"/>
    </source>
</evidence>
<protein>
    <submittedName>
        <fullName evidence="3">Ubiquitin-binding domain-containing</fullName>
    </submittedName>
</protein>
<dbReference type="Proteomes" id="UP001296104">
    <property type="component" value="Unassembled WGS sequence"/>
</dbReference>
<feature type="compositionally biased region" description="Acidic residues" evidence="1">
    <location>
        <begin position="191"/>
        <end position="201"/>
    </location>
</feature>
<dbReference type="InterPro" id="IPR032752">
    <property type="entry name" value="DC-UbP/UBTD2_N"/>
</dbReference>
<dbReference type="EMBL" id="CAVMBE010000016">
    <property type="protein sequence ID" value="CAK3953883.1"/>
    <property type="molecule type" value="Genomic_DNA"/>
</dbReference>
<accession>A0AAI8YWF5</accession>
<organism evidence="3 4">
    <name type="scientific">Lecanosticta acicola</name>
    <dbReference type="NCBI Taxonomy" id="111012"/>
    <lineage>
        <taxon>Eukaryota</taxon>
        <taxon>Fungi</taxon>
        <taxon>Dikarya</taxon>
        <taxon>Ascomycota</taxon>
        <taxon>Pezizomycotina</taxon>
        <taxon>Dothideomycetes</taxon>
        <taxon>Dothideomycetidae</taxon>
        <taxon>Mycosphaerellales</taxon>
        <taxon>Mycosphaerellaceae</taxon>
        <taxon>Lecanosticta</taxon>
    </lineage>
</organism>
<dbReference type="SUPFAM" id="SSF54236">
    <property type="entry name" value="Ubiquitin-like"/>
    <property type="match status" value="1"/>
</dbReference>
<dbReference type="InterPro" id="IPR029071">
    <property type="entry name" value="Ubiquitin-like_domsf"/>
</dbReference>
<evidence type="ECO:0000259" key="2">
    <source>
        <dbReference type="PROSITE" id="PS50053"/>
    </source>
</evidence>
<dbReference type="Pfam" id="PF16455">
    <property type="entry name" value="UBD"/>
    <property type="match status" value="1"/>
</dbReference>
<evidence type="ECO:0000313" key="3">
    <source>
        <dbReference type="EMBL" id="CAK3953883.1"/>
    </source>
</evidence>
<gene>
    <name evidence="3" type="ORF">LECACI_7A003313</name>
</gene>
<sequence length="306" mass="33370">MGCCTSTPNNANNAEAARIPSNGNRPANLSSFSPSSFSPNATGDHHHPQSEIPNQHIRPPSPLAKSPKDWSTVQPPWTRSHLEQQREIFFETRVQGNEEVWGAIRLIAESLRRGDLQEAQGIIDAARLTIPSGKIAKGRSTKTRGADGHRIRGGIFDESGRKYEVPDWVLTDPADIIEDGGGVGDAGEKEIGEDEEEEDGTSDTASSRPGSRMQSAKKPQKGKGKMEDLGDQITLRVRLSDQGTDTLLSVGTKQPVRAVLDQLREKAGATKVKLVYMGRQLEVEKTLEGQGWTEGRTVQAFVLSRD</sequence>
<feature type="region of interest" description="Disordered" evidence="1">
    <location>
        <begin position="174"/>
        <end position="228"/>
    </location>
</feature>
<feature type="compositionally biased region" description="Polar residues" evidence="1">
    <location>
        <begin position="204"/>
        <end position="214"/>
    </location>
</feature>
<feature type="region of interest" description="Disordered" evidence="1">
    <location>
        <begin position="1"/>
        <end position="78"/>
    </location>
</feature>
<dbReference type="PROSITE" id="PS50053">
    <property type="entry name" value="UBIQUITIN_2"/>
    <property type="match status" value="1"/>
</dbReference>
<feature type="compositionally biased region" description="Low complexity" evidence="1">
    <location>
        <begin position="30"/>
        <end position="39"/>
    </location>
</feature>
<dbReference type="AlphaFoldDB" id="A0AAI8YWF5"/>
<comment type="caution">
    <text evidence="3">The sequence shown here is derived from an EMBL/GenBank/DDBJ whole genome shotgun (WGS) entry which is preliminary data.</text>
</comment>
<feature type="compositionally biased region" description="Polar residues" evidence="1">
    <location>
        <begin position="1"/>
        <end position="13"/>
    </location>
</feature>
<dbReference type="Gene3D" id="1.20.225.20">
    <property type="entry name" value="Ub domain-containing protein, DC-UbP/UBTD2, N-terminal domain"/>
    <property type="match status" value="1"/>
</dbReference>
<dbReference type="InterPro" id="IPR038169">
    <property type="entry name" value="DC-UbP/UBTD2_N_sf"/>
</dbReference>
<reference evidence="3" key="1">
    <citation type="submission" date="2023-11" db="EMBL/GenBank/DDBJ databases">
        <authorList>
            <person name="Alioto T."/>
            <person name="Alioto T."/>
            <person name="Gomez Garrido J."/>
        </authorList>
    </citation>
    <scope>NUCLEOTIDE SEQUENCE</scope>
</reference>
<feature type="domain" description="Ubiquitin-like" evidence="2">
    <location>
        <begin position="233"/>
        <end position="306"/>
    </location>
</feature>
<name>A0AAI8YWF5_9PEZI</name>
<proteinExistence type="predicted"/>
<keyword evidence="4" id="KW-1185">Reference proteome</keyword>
<dbReference type="InterPro" id="IPR000626">
    <property type="entry name" value="Ubiquitin-like_dom"/>
</dbReference>
<dbReference type="PANTHER" id="PTHR13609">
    <property type="entry name" value="UBIQUITIN DOMAIN CONTAINING 1 PROTEIN-RELATED"/>
    <property type="match status" value="1"/>
</dbReference>
<evidence type="ECO:0000256" key="1">
    <source>
        <dbReference type="SAM" id="MobiDB-lite"/>
    </source>
</evidence>
<dbReference type="InterPro" id="IPR039869">
    <property type="entry name" value="UBTD1/2"/>
</dbReference>
<dbReference type="Gene3D" id="3.10.20.90">
    <property type="entry name" value="Phosphatidylinositol 3-kinase Catalytic Subunit, Chain A, domain 1"/>
    <property type="match status" value="1"/>
</dbReference>